<dbReference type="AlphaFoldDB" id="A0A9P6WKQ5"/>
<reference evidence="2" key="1">
    <citation type="submission" date="2020-11" db="EMBL/GenBank/DDBJ databases">
        <title>Kefir isolates.</title>
        <authorList>
            <person name="Marcisauskas S."/>
            <person name="Kim Y."/>
            <person name="Blasche S."/>
        </authorList>
    </citation>
    <scope>NUCLEOTIDE SEQUENCE</scope>
    <source>
        <strain evidence="2">Olga-1</strain>
    </source>
</reference>
<feature type="compositionally biased region" description="Polar residues" evidence="1">
    <location>
        <begin position="40"/>
        <end position="49"/>
    </location>
</feature>
<dbReference type="EMBL" id="PUHW01000112">
    <property type="protein sequence ID" value="KAG0688935.1"/>
    <property type="molecule type" value="Genomic_DNA"/>
</dbReference>
<feature type="compositionally biased region" description="Polar residues" evidence="1">
    <location>
        <begin position="115"/>
        <end position="128"/>
    </location>
</feature>
<feature type="region of interest" description="Disordered" evidence="1">
    <location>
        <begin position="1"/>
        <end position="174"/>
    </location>
</feature>
<keyword evidence="3" id="KW-1185">Reference proteome</keyword>
<feature type="compositionally biased region" description="Basic and acidic residues" evidence="1">
    <location>
        <begin position="129"/>
        <end position="140"/>
    </location>
</feature>
<evidence type="ECO:0000313" key="2">
    <source>
        <dbReference type="EMBL" id="KAG0688935.1"/>
    </source>
</evidence>
<name>A0A9P6WKQ5_9ASCO</name>
<dbReference type="InterPro" id="IPR018822">
    <property type="entry name" value="UPF0646"/>
</dbReference>
<protein>
    <submittedName>
        <fullName evidence="2">Uncharacterized protein</fullName>
    </submittedName>
</protein>
<comment type="caution">
    <text evidence="2">The sequence shown here is derived from an EMBL/GenBank/DDBJ whole genome shotgun (WGS) entry which is preliminary data.</text>
</comment>
<feature type="compositionally biased region" description="Polar residues" evidence="1">
    <location>
        <begin position="1"/>
        <end position="10"/>
    </location>
</feature>
<feature type="compositionally biased region" description="Acidic residues" evidence="1">
    <location>
        <begin position="11"/>
        <end position="22"/>
    </location>
</feature>
<feature type="compositionally biased region" description="Acidic residues" evidence="1">
    <location>
        <begin position="72"/>
        <end position="88"/>
    </location>
</feature>
<evidence type="ECO:0000256" key="1">
    <source>
        <dbReference type="SAM" id="MobiDB-lite"/>
    </source>
</evidence>
<dbReference type="Proteomes" id="UP000697127">
    <property type="component" value="Unassembled WGS sequence"/>
</dbReference>
<gene>
    <name evidence="2" type="ORF">C6P40_000335</name>
</gene>
<evidence type="ECO:0000313" key="3">
    <source>
        <dbReference type="Proteomes" id="UP000697127"/>
    </source>
</evidence>
<organism evidence="2 3">
    <name type="scientific">Pichia californica</name>
    <dbReference type="NCBI Taxonomy" id="460514"/>
    <lineage>
        <taxon>Eukaryota</taxon>
        <taxon>Fungi</taxon>
        <taxon>Dikarya</taxon>
        <taxon>Ascomycota</taxon>
        <taxon>Saccharomycotina</taxon>
        <taxon>Pichiomycetes</taxon>
        <taxon>Pichiales</taxon>
        <taxon>Pichiaceae</taxon>
        <taxon>Pichia</taxon>
    </lineage>
</organism>
<feature type="compositionally biased region" description="Basic and acidic residues" evidence="1">
    <location>
        <begin position="89"/>
        <end position="105"/>
    </location>
</feature>
<dbReference type="Pfam" id="PF10336">
    <property type="entry name" value="DUF2420"/>
    <property type="match status" value="1"/>
</dbReference>
<feature type="compositionally biased region" description="Basic and acidic residues" evidence="1">
    <location>
        <begin position="61"/>
        <end position="71"/>
    </location>
</feature>
<sequence>METVNSNDQSEVLEYESDDDNFESQYVESQMGIGIDDGITNNIESNISKYDQEENTYEGEQQFKEDFRDIQDEKDDFSEDDYIEDNEYNDEKKKDNDENEKEKDNNNNNNNNNNINGADSTINNSQTNYEEHSKEARNDSNDSDNSNNNNKSDTDKEATVYPKNEASDDSSLSKLQVVGDQNIEDPFDDDELIEYVDDTNDETNWDLDNEVKDLQDSQNLQVKNTIDFPIYLDFCELFTTNGSNMQSLEGKWLDDKIKVDFDFMKLYQPECTEDEIYSEIDSVFDNIDECIELTFNEILFKIKDIIIQNCECEIEEIDIHLTFGDLMNLSISSDSILSESLTLREVLNIYENLKSQSPNADLYKFLSIKVSLSRNILGQLRILEKASFNGYRLENLDEIANNKRSFEEISGCNIIVNGADEFEEKGNNEKEDYNYKRVKFE</sequence>
<proteinExistence type="predicted"/>
<accession>A0A9P6WKQ5</accession>